<comment type="caution">
    <text evidence="2">The sequence shown here is derived from an EMBL/GenBank/DDBJ whole genome shotgun (WGS) entry which is preliminary data.</text>
</comment>
<keyword evidence="3" id="KW-1185">Reference proteome</keyword>
<gene>
    <name evidence="2" type="ORF">CHS0354_015909</name>
</gene>
<evidence type="ECO:0008006" key="4">
    <source>
        <dbReference type="Google" id="ProtNLM"/>
    </source>
</evidence>
<evidence type="ECO:0000256" key="1">
    <source>
        <dbReference type="SAM" id="MobiDB-lite"/>
    </source>
</evidence>
<evidence type="ECO:0000313" key="2">
    <source>
        <dbReference type="EMBL" id="KAK3589883.1"/>
    </source>
</evidence>
<proteinExistence type="predicted"/>
<dbReference type="PANTHER" id="PTHR14386">
    <property type="entry name" value="PROTEIN FAM204A"/>
    <property type="match status" value="1"/>
</dbReference>
<reference evidence="2" key="2">
    <citation type="journal article" date="2021" name="Genome Biol. Evol.">
        <title>Developing a high-quality reference genome for a parasitic bivalve with doubly uniparental inheritance (Bivalvia: Unionida).</title>
        <authorList>
            <person name="Smith C.H."/>
        </authorList>
    </citation>
    <scope>NUCLEOTIDE SEQUENCE</scope>
    <source>
        <strain evidence="2">CHS0354</strain>
        <tissue evidence="2">Mantle</tissue>
    </source>
</reference>
<dbReference type="EMBL" id="JAEAOA010000985">
    <property type="protein sequence ID" value="KAK3589883.1"/>
    <property type="molecule type" value="Genomic_DNA"/>
</dbReference>
<reference evidence="2" key="3">
    <citation type="submission" date="2023-05" db="EMBL/GenBank/DDBJ databases">
        <authorList>
            <person name="Smith C.H."/>
        </authorList>
    </citation>
    <scope>NUCLEOTIDE SEQUENCE</scope>
    <source>
        <strain evidence="2">CHS0354</strain>
        <tissue evidence="2">Mantle</tissue>
    </source>
</reference>
<dbReference type="AlphaFoldDB" id="A0AAE0SEC3"/>
<protein>
    <recommendedName>
        <fullName evidence="4">Protein FAM204A</fullName>
    </recommendedName>
</protein>
<dbReference type="Proteomes" id="UP001195483">
    <property type="component" value="Unassembled WGS sequence"/>
</dbReference>
<sequence length="231" mass="26802">MYCRIPPPVTEAEDNIKTEDTHLSGVDSSSQLKRPSVVSQKLWERFQTVAKKTDEVTSRSTEKRIKHLQKSIISKVIEEISHPDDLEILRQHDVKFGPPVRNEKKTSIKETVIADPDNDLSQSNEEKWKEIKNYFHVNDHISKTGYVKDDHKSGLAKEIDAAISRGSYEEAEKLSERLSSRDFGRKIAEAVDARDYLKRKQLEELTAGEKRKKKLKWGFDHKQRWETKSNM</sequence>
<reference evidence="2" key="1">
    <citation type="journal article" date="2021" name="Genome Biol. Evol.">
        <title>A High-Quality Reference Genome for a Parasitic Bivalve with Doubly Uniparental Inheritance (Bivalvia: Unionida).</title>
        <authorList>
            <person name="Smith C.H."/>
        </authorList>
    </citation>
    <scope>NUCLEOTIDE SEQUENCE</scope>
    <source>
        <strain evidence="2">CHS0354</strain>
    </source>
</reference>
<name>A0AAE0SEC3_9BIVA</name>
<accession>A0AAE0SEC3</accession>
<feature type="region of interest" description="Disordered" evidence="1">
    <location>
        <begin position="1"/>
        <end position="31"/>
    </location>
</feature>
<dbReference type="PANTHER" id="PTHR14386:SF2">
    <property type="entry name" value="PROTEIN FAM204A"/>
    <property type="match status" value="1"/>
</dbReference>
<dbReference type="InterPro" id="IPR037690">
    <property type="entry name" value="FAM204A"/>
</dbReference>
<organism evidence="2 3">
    <name type="scientific">Potamilus streckersoni</name>
    <dbReference type="NCBI Taxonomy" id="2493646"/>
    <lineage>
        <taxon>Eukaryota</taxon>
        <taxon>Metazoa</taxon>
        <taxon>Spiralia</taxon>
        <taxon>Lophotrochozoa</taxon>
        <taxon>Mollusca</taxon>
        <taxon>Bivalvia</taxon>
        <taxon>Autobranchia</taxon>
        <taxon>Heteroconchia</taxon>
        <taxon>Palaeoheterodonta</taxon>
        <taxon>Unionida</taxon>
        <taxon>Unionoidea</taxon>
        <taxon>Unionidae</taxon>
        <taxon>Ambleminae</taxon>
        <taxon>Lampsilini</taxon>
        <taxon>Potamilus</taxon>
    </lineage>
</organism>
<evidence type="ECO:0000313" key="3">
    <source>
        <dbReference type="Proteomes" id="UP001195483"/>
    </source>
</evidence>